<name>A0A0L6VFN9_9BASI</name>
<feature type="region of interest" description="Disordered" evidence="1">
    <location>
        <begin position="512"/>
        <end position="577"/>
    </location>
</feature>
<evidence type="ECO:0000256" key="1">
    <source>
        <dbReference type="SAM" id="MobiDB-lite"/>
    </source>
</evidence>
<feature type="compositionally biased region" description="Low complexity" evidence="1">
    <location>
        <begin position="169"/>
        <end position="186"/>
    </location>
</feature>
<feature type="compositionally biased region" description="Low complexity" evidence="1">
    <location>
        <begin position="10"/>
        <end position="23"/>
    </location>
</feature>
<evidence type="ECO:0000313" key="2">
    <source>
        <dbReference type="EMBL" id="KNZ59554.1"/>
    </source>
</evidence>
<feature type="region of interest" description="Disordered" evidence="1">
    <location>
        <begin position="231"/>
        <end position="357"/>
    </location>
</feature>
<organism evidence="2 3">
    <name type="scientific">Puccinia sorghi</name>
    <dbReference type="NCBI Taxonomy" id="27349"/>
    <lineage>
        <taxon>Eukaryota</taxon>
        <taxon>Fungi</taxon>
        <taxon>Dikarya</taxon>
        <taxon>Basidiomycota</taxon>
        <taxon>Pucciniomycotina</taxon>
        <taxon>Pucciniomycetes</taxon>
        <taxon>Pucciniales</taxon>
        <taxon>Pucciniaceae</taxon>
        <taxon>Puccinia</taxon>
    </lineage>
</organism>
<feature type="compositionally biased region" description="Low complexity" evidence="1">
    <location>
        <begin position="248"/>
        <end position="260"/>
    </location>
</feature>
<proteinExistence type="predicted"/>
<feature type="compositionally biased region" description="Low complexity" evidence="1">
    <location>
        <begin position="425"/>
        <end position="435"/>
    </location>
</feature>
<reference evidence="2 3" key="1">
    <citation type="submission" date="2015-08" db="EMBL/GenBank/DDBJ databases">
        <title>Next Generation Sequencing and Analysis of the Genome of Puccinia sorghi L Schw, the Causal Agent of Maize Common Rust.</title>
        <authorList>
            <person name="Rochi L."/>
            <person name="Burguener G."/>
            <person name="Darino M."/>
            <person name="Turjanski A."/>
            <person name="Kreff E."/>
            <person name="Dieguez M.J."/>
            <person name="Sacco F."/>
        </authorList>
    </citation>
    <scope>NUCLEOTIDE SEQUENCE [LARGE SCALE GENOMIC DNA]</scope>
    <source>
        <strain evidence="2 3">RO10H11247</strain>
    </source>
</reference>
<keyword evidence="3" id="KW-1185">Reference proteome</keyword>
<feature type="compositionally biased region" description="Basic and acidic residues" evidence="1">
    <location>
        <begin position="343"/>
        <end position="357"/>
    </location>
</feature>
<feature type="region of interest" description="Disordered" evidence="1">
    <location>
        <begin position="460"/>
        <end position="498"/>
    </location>
</feature>
<dbReference type="AlphaFoldDB" id="A0A0L6VFN9"/>
<feature type="compositionally biased region" description="Basic and acidic residues" evidence="1">
    <location>
        <begin position="295"/>
        <end position="309"/>
    </location>
</feature>
<evidence type="ECO:0000313" key="3">
    <source>
        <dbReference type="Proteomes" id="UP000037035"/>
    </source>
</evidence>
<comment type="caution">
    <text evidence="2">The sequence shown here is derived from an EMBL/GenBank/DDBJ whole genome shotgun (WGS) entry which is preliminary data.</text>
</comment>
<dbReference type="Proteomes" id="UP000037035">
    <property type="component" value="Unassembled WGS sequence"/>
</dbReference>
<protein>
    <submittedName>
        <fullName evidence="2">Uncharacterized protein</fullName>
    </submittedName>
</protein>
<feature type="region of interest" description="Disordered" evidence="1">
    <location>
        <begin position="381"/>
        <end position="442"/>
    </location>
</feature>
<feature type="region of interest" description="Disordered" evidence="1">
    <location>
        <begin position="156"/>
        <end position="186"/>
    </location>
</feature>
<feature type="region of interest" description="Disordered" evidence="1">
    <location>
        <begin position="1"/>
        <end position="32"/>
    </location>
</feature>
<accession>A0A0L6VFN9</accession>
<gene>
    <name evidence="2" type="ORF">VP01_1704g2</name>
</gene>
<sequence length="586" mass="65275">MARKNTLKNLSSESTESTESLSLPRTPQRDSHNRLTLLDNILSSPPQHHLTPLELPNKLLKTGIQVTPNKLSRALTKILAEKPIPKNSYKQAAMNNLIERLSSLGSKHHIHHTLEQPRSKRVKIEAAPDGSAALVIESTQSNQHSSQHHHYYYQTHHHNQQLPHPTTVAPASLFSSSPSSSSSFNNSMRLSSVQINQHSPLVSATTPEYGRVIMKKEALINKLGFQAAQRAIRRANSQRKPHTRVNRSSNHPSSSSASSPPSSPQTWRTGTIGKWLESADEEDEDEGQHYRHSPRARDLTLSKLAKESRPSGSAAHRPTNLQSLFWSPVKTKKSPSCTRRPLRHSDSLLSSHDDDDHHQKLMDRLGRMDALGMGSDTIRWPINRPITPPNQRSFFHSDDFSHYQLPRPGGSQDRPDLYGPFSQLSFGSHSSPGGPSLQGMLKPGCNLNQAFLVLAPSPKTQLSESNDENRRPETAAPPSTTAKLDRQARSDYSPCSPLRSDWRKLMEQHHFSARLESPNPSQLRALPKPSPASPEMVDQRWLAGLDSNRLPNPPSSPPLLDDGLLNLDHFPSSKSNDPLDDLLSFF</sequence>
<feature type="compositionally biased region" description="Basic residues" evidence="1">
    <location>
        <begin position="231"/>
        <end position="245"/>
    </location>
</feature>
<dbReference type="OrthoDB" id="2503277at2759"/>
<dbReference type="VEuPathDB" id="FungiDB:VP01_1704g2"/>
<dbReference type="EMBL" id="LAVV01006509">
    <property type="protein sequence ID" value="KNZ59554.1"/>
    <property type="molecule type" value="Genomic_DNA"/>
</dbReference>
<feature type="compositionally biased region" description="Low complexity" evidence="1">
    <location>
        <begin position="558"/>
        <end position="568"/>
    </location>
</feature>